<evidence type="ECO:0000313" key="3">
    <source>
        <dbReference type="Proteomes" id="UP000815677"/>
    </source>
</evidence>
<keyword evidence="3" id="KW-1185">Reference proteome</keyword>
<name>A0ABQ0KYM5_MYCCL</name>
<feature type="region of interest" description="Disordered" evidence="1">
    <location>
        <begin position="134"/>
        <end position="157"/>
    </location>
</feature>
<dbReference type="EMBL" id="DF839541">
    <property type="protein sequence ID" value="GAT44045.1"/>
    <property type="molecule type" value="Genomic_DNA"/>
</dbReference>
<protein>
    <submittedName>
        <fullName evidence="2">Uncharacterized protein</fullName>
    </submittedName>
</protein>
<feature type="region of interest" description="Disordered" evidence="1">
    <location>
        <begin position="50"/>
        <end position="75"/>
    </location>
</feature>
<organism evidence="2 3">
    <name type="scientific">Mycena chlorophos</name>
    <name type="common">Agaric fungus</name>
    <name type="synonym">Agaricus chlorophos</name>
    <dbReference type="NCBI Taxonomy" id="658473"/>
    <lineage>
        <taxon>Eukaryota</taxon>
        <taxon>Fungi</taxon>
        <taxon>Dikarya</taxon>
        <taxon>Basidiomycota</taxon>
        <taxon>Agaricomycotina</taxon>
        <taxon>Agaricomycetes</taxon>
        <taxon>Agaricomycetidae</taxon>
        <taxon>Agaricales</taxon>
        <taxon>Marasmiineae</taxon>
        <taxon>Mycenaceae</taxon>
        <taxon>Mycena</taxon>
    </lineage>
</organism>
<gene>
    <name evidence="2" type="ORF">MCHLO_01687</name>
</gene>
<evidence type="ECO:0000313" key="2">
    <source>
        <dbReference type="EMBL" id="GAT44045.1"/>
    </source>
</evidence>
<proteinExistence type="predicted"/>
<accession>A0ABQ0KYM5</accession>
<reference evidence="2" key="1">
    <citation type="submission" date="2014-09" db="EMBL/GenBank/DDBJ databases">
        <title>Genome sequence of the luminous mushroom Mycena chlorophos for searching fungal bioluminescence genes.</title>
        <authorList>
            <person name="Tanaka Y."/>
            <person name="Kasuga D."/>
            <person name="Oba Y."/>
            <person name="Hase S."/>
            <person name="Sato K."/>
            <person name="Oba Y."/>
            <person name="Sakakibara Y."/>
        </authorList>
    </citation>
    <scope>NUCLEOTIDE SEQUENCE</scope>
</reference>
<dbReference type="Proteomes" id="UP000815677">
    <property type="component" value="Unassembled WGS sequence"/>
</dbReference>
<evidence type="ECO:0000256" key="1">
    <source>
        <dbReference type="SAM" id="MobiDB-lite"/>
    </source>
</evidence>
<sequence length="258" mass="28014">MISASGRLSLAYSFALSRRDAVVLRRLPLVGRRWVHVRLFTNHDCPFAPFPPSSPRRHIHPASPPRDGDSGALSGDMREARQLDGSSERDIQFGRCASADSTSRRKHECNVSIAASCSPSRLVATRPIRDCELGGQASSSASRRAGKGVEQMNEGTGKLQQAQGVFRPAVAGSSSRLPNGPAEVLASEVLDDEVLASEVLDDDTTDPPWTGLHLRRALLSARHMQEPSCHILAHPDDDLRSIRARSTSRGASRRLATR</sequence>